<dbReference type="RefSeq" id="WP_170246198.1">
    <property type="nucleotide sequence ID" value="NZ_BMLP01000001.1"/>
</dbReference>
<keyword evidence="1" id="KW-0812">Transmembrane</keyword>
<dbReference type="Proteomes" id="UP000598196">
    <property type="component" value="Unassembled WGS sequence"/>
</dbReference>
<accession>A0A917YH65</accession>
<name>A0A917YH65_9RHOB</name>
<protein>
    <submittedName>
        <fullName evidence="2">Uncharacterized protein</fullName>
    </submittedName>
</protein>
<dbReference type="EMBL" id="BMLP01000001">
    <property type="protein sequence ID" value="GGO26180.1"/>
    <property type="molecule type" value="Genomic_DNA"/>
</dbReference>
<proteinExistence type="predicted"/>
<evidence type="ECO:0000313" key="3">
    <source>
        <dbReference type="Proteomes" id="UP000598196"/>
    </source>
</evidence>
<evidence type="ECO:0000256" key="1">
    <source>
        <dbReference type="SAM" id="Phobius"/>
    </source>
</evidence>
<sequence length="46" mass="4934">MKTVINGYRGLSFLMGLNLDLLFMLATILVGLLAGTFVSSFLTAIP</sequence>
<keyword evidence="1" id="KW-1133">Transmembrane helix</keyword>
<evidence type="ECO:0000313" key="2">
    <source>
        <dbReference type="EMBL" id="GGO26180.1"/>
    </source>
</evidence>
<reference evidence="2 3" key="1">
    <citation type="journal article" date="2014" name="Int. J. Syst. Evol. Microbiol.">
        <title>Complete genome sequence of Corynebacterium casei LMG S-19264T (=DSM 44701T), isolated from a smear-ripened cheese.</title>
        <authorList>
            <consortium name="US DOE Joint Genome Institute (JGI-PGF)"/>
            <person name="Walter F."/>
            <person name="Albersmeier A."/>
            <person name="Kalinowski J."/>
            <person name="Ruckert C."/>
        </authorList>
    </citation>
    <scope>NUCLEOTIDE SEQUENCE [LARGE SCALE GENOMIC DNA]</scope>
    <source>
        <strain evidence="2 3">CGMCC 1.7029</strain>
    </source>
</reference>
<feature type="transmembrane region" description="Helical" evidence="1">
    <location>
        <begin position="21"/>
        <end position="45"/>
    </location>
</feature>
<gene>
    <name evidence="2" type="ORF">GCM10010991_06690</name>
</gene>
<dbReference type="AlphaFoldDB" id="A0A917YH65"/>
<keyword evidence="3" id="KW-1185">Reference proteome</keyword>
<comment type="caution">
    <text evidence="2">The sequence shown here is derived from an EMBL/GenBank/DDBJ whole genome shotgun (WGS) entry which is preliminary data.</text>
</comment>
<keyword evidence="1" id="KW-0472">Membrane</keyword>
<organism evidence="2 3">
    <name type="scientific">Gemmobacter aquaticus</name>
    <dbReference type="NCBI Taxonomy" id="490185"/>
    <lineage>
        <taxon>Bacteria</taxon>
        <taxon>Pseudomonadati</taxon>
        <taxon>Pseudomonadota</taxon>
        <taxon>Alphaproteobacteria</taxon>
        <taxon>Rhodobacterales</taxon>
        <taxon>Paracoccaceae</taxon>
        <taxon>Gemmobacter</taxon>
    </lineage>
</organism>